<evidence type="ECO:0000256" key="9">
    <source>
        <dbReference type="ARBA" id="ARBA00023136"/>
    </source>
</evidence>
<keyword evidence="6" id="KW-0735">Signal-anchor</keyword>
<keyword evidence="13" id="KW-1185">Reference proteome</keyword>
<dbReference type="GO" id="GO:0003828">
    <property type="term" value="F:alpha-N-acetylneuraminate alpha-2,8-sialyltransferase activity"/>
    <property type="evidence" value="ECO:0007669"/>
    <property type="project" value="TreeGrafter"/>
</dbReference>
<evidence type="ECO:0000256" key="7">
    <source>
        <dbReference type="ARBA" id="ARBA00022989"/>
    </source>
</evidence>
<gene>
    <name evidence="12" type="primary">ST8SIA4</name>
    <name evidence="12" type="ORF">BLAG_LOCUS4313</name>
</gene>
<evidence type="ECO:0000256" key="11">
    <source>
        <dbReference type="SAM" id="Phobius"/>
    </source>
</evidence>
<evidence type="ECO:0000256" key="10">
    <source>
        <dbReference type="ARBA" id="ARBA00023180"/>
    </source>
</evidence>
<dbReference type="PANTHER" id="PTHR11987">
    <property type="entry name" value="ALPHA-2,8-SIALYLTRANSFERASE"/>
    <property type="match status" value="1"/>
</dbReference>
<reference evidence="12" key="1">
    <citation type="submission" date="2022-01" db="EMBL/GenBank/DDBJ databases">
        <authorList>
            <person name="Braso-Vives M."/>
        </authorList>
    </citation>
    <scope>NUCLEOTIDE SEQUENCE</scope>
</reference>
<dbReference type="InterPro" id="IPR038578">
    <property type="entry name" value="GT29-like_sf"/>
</dbReference>
<keyword evidence="5 11" id="KW-0812">Transmembrane</keyword>
<protein>
    <submittedName>
        <fullName evidence="12">ST8SIA4 protein</fullName>
    </submittedName>
</protein>
<comment type="similarity">
    <text evidence="2">Belongs to the glycosyltransferase 29 family.</text>
</comment>
<evidence type="ECO:0000256" key="5">
    <source>
        <dbReference type="ARBA" id="ARBA00022692"/>
    </source>
</evidence>
<dbReference type="InterPro" id="IPR001675">
    <property type="entry name" value="Glyco_trans_29"/>
</dbReference>
<dbReference type="GO" id="GO:0000139">
    <property type="term" value="C:Golgi membrane"/>
    <property type="evidence" value="ECO:0007669"/>
    <property type="project" value="UniProtKB-SubCell"/>
</dbReference>
<keyword evidence="10" id="KW-0325">Glycoprotein</keyword>
<dbReference type="EMBL" id="OV696696">
    <property type="protein sequence ID" value="CAH1240321.1"/>
    <property type="molecule type" value="Genomic_DNA"/>
</dbReference>
<dbReference type="PROSITE" id="PS51257">
    <property type="entry name" value="PROKAR_LIPOPROTEIN"/>
    <property type="match status" value="1"/>
</dbReference>
<keyword evidence="9 11" id="KW-0472">Membrane</keyword>
<dbReference type="AlphaFoldDB" id="A0A8J9W8D8"/>
<sequence length="392" mass="45109">MGLLKGKKQGKEDAPFDRRDKLLMFLMLAALSCMSLFLNLDYDVRQESLRKARDLTPLPSERFKVPSQRLEVPSQRLEVPSERLKAPSERLEVPFGRHGYGDSFSWYSWPVNKRAIKELKQLTEMIDPGKLHQREIRGTVRTEPFACGTNRVTEKCLLQGSDQIQQYKSCAILGSGGILTGSLCGDEIDSHDFVLRFNLAPIDGYQKDVGSKTTLTSLNNAIMFNVNIRPKLNPFAATLRLSNRTMFLAPKGKFTRVFRRFYKAVRTNRVIINLKYFAESIHETGLLSMLEKVSAHVNVSLTGQPTTGLIAILMSTHFCQRINLYGFWPFDRDSNNRTIPYHYYTIPYFEPRLPREEPHKKGEQHDFDREFAFYQALQSRGVLHIMDRACKM</sequence>
<dbReference type="Proteomes" id="UP000838412">
    <property type="component" value="Chromosome 11"/>
</dbReference>
<accession>A0A8J9W8D8</accession>
<evidence type="ECO:0000256" key="1">
    <source>
        <dbReference type="ARBA" id="ARBA00004323"/>
    </source>
</evidence>
<keyword evidence="7 11" id="KW-1133">Transmembrane helix</keyword>
<proteinExistence type="inferred from homology"/>
<feature type="transmembrane region" description="Helical" evidence="11">
    <location>
        <begin position="21"/>
        <end position="40"/>
    </location>
</feature>
<dbReference type="Pfam" id="PF00777">
    <property type="entry name" value="Glyco_transf_29"/>
    <property type="match status" value="1"/>
</dbReference>
<evidence type="ECO:0000313" key="13">
    <source>
        <dbReference type="Proteomes" id="UP000838412"/>
    </source>
</evidence>
<evidence type="ECO:0000256" key="6">
    <source>
        <dbReference type="ARBA" id="ARBA00022968"/>
    </source>
</evidence>
<dbReference type="InterPro" id="IPR050943">
    <property type="entry name" value="Glycosyltr_29_Sialyltrsf"/>
</dbReference>
<dbReference type="Gene3D" id="3.90.1480.20">
    <property type="entry name" value="Glycosyl transferase family 29"/>
    <property type="match status" value="1"/>
</dbReference>
<dbReference type="GO" id="GO:0009311">
    <property type="term" value="P:oligosaccharide metabolic process"/>
    <property type="evidence" value="ECO:0007669"/>
    <property type="project" value="TreeGrafter"/>
</dbReference>
<keyword evidence="3" id="KW-0328">Glycosyltransferase</keyword>
<comment type="subcellular location">
    <subcellularLocation>
        <location evidence="1">Golgi apparatus membrane</location>
        <topology evidence="1">Single-pass type II membrane protein</topology>
    </subcellularLocation>
</comment>
<evidence type="ECO:0000256" key="2">
    <source>
        <dbReference type="ARBA" id="ARBA00006003"/>
    </source>
</evidence>
<dbReference type="PANTHER" id="PTHR11987:SF53">
    <property type="entry name" value="ALPHA-2,8-SIALYLTRANSFERASE 8F-LIKE"/>
    <property type="match status" value="1"/>
</dbReference>
<keyword evidence="8" id="KW-0333">Golgi apparatus</keyword>
<dbReference type="CDD" id="cd23963">
    <property type="entry name" value="GT29_ST8SIA"/>
    <property type="match status" value="1"/>
</dbReference>
<keyword evidence="4" id="KW-0808">Transferase</keyword>
<evidence type="ECO:0000256" key="8">
    <source>
        <dbReference type="ARBA" id="ARBA00023034"/>
    </source>
</evidence>
<evidence type="ECO:0000256" key="4">
    <source>
        <dbReference type="ARBA" id="ARBA00022679"/>
    </source>
</evidence>
<dbReference type="GO" id="GO:0006491">
    <property type="term" value="P:N-glycan processing"/>
    <property type="evidence" value="ECO:0007669"/>
    <property type="project" value="TreeGrafter"/>
</dbReference>
<organism evidence="12 13">
    <name type="scientific">Branchiostoma lanceolatum</name>
    <name type="common">Common lancelet</name>
    <name type="synonym">Amphioxus lanceolatum</name>
    <dbReference type="NCBI Taxonomy" id="7740"/>
    <lineage>
        <taxon>Eukaryota</taxon>
        <taxon>Metazoa</taxon>
        <taxon>Chordata</taxon>
        <taxon>Cephalochordata</taxon>
        <taxon>Leptocardii</taxon>
        <taxon>Amphioxiformes</taxon>
        <taxon>Branchiostomatidae</taxon>
        <taxon>Branchiostoma</taxon>
    </lineage>
</organism>
<evidence type="ECO:0000256" key="3">
    <source>
        <dbReference type="ARBA" id="ARBA00022676"/>
    </source>
</evidence>
<dbReference type="OrthoDB" id="10264956at2759"/>
<name>A0A8J9W8D8_BRALA</name>
<evidence type="ECO:0000313" key="12">
    <source>
        <dbReference type="EMBL" id="CAH1240321.1"/>
    </source>
</evidence>